<evidence type="ECO:0000313" key="2">
    <source>
        <dbReference type="EMBL" id="RTQ94049.1"/>
    </source>
</evidence>
<protein>
    <recommendedName>
        <fullName evidence="4">DUF975 family protein</fullName>
    </recommendedName>
</protein>
<feature type="transmembrane region" description="Helical" evidence="1">
    <location>
        <begin position="110"/>
        <end position="131"/>
    </location>
</feature>
<keyword evidence="1" id="KW-0812">Transmembrane</keyword>
<dbReference type="EMBL" id="RXNR01000014">
    <property type="protein sequence ID" value="RTQ94049.1"/>
    <property type="molecule type" value="Genomic_DNA"/>
</dbReference>
<feature type="transmembrane region" description="Helical" evidence="1">
    <location>
        <begin position="16"/>
        <end position="37"/>
    </location>
</feature>
<proteinExistence type="predicted"/>
<feature type="transmembrane region" description="Helical" evidence="1">
    <location>
        <begin position="49"/>
        <end position="73"/>
    </location>
</feature>
<feature type="transmembrane region" description="Helical" evidence="1">
    <location>
        <begin position="152"/>
        <end position="177"/>
    </location>
</feature>
<keyword evidence="1" id="KW-1133">Transmembrane helix</keyword>
<organism evidence="2 3">
    <name type="scientific">Lysinibacillus telephonicus</name>
    <dbReference type="NCBI Taxonomy" id="1714840"/>
    <lineage>
        <taxon>Bacteria</taxon>
        <taxon>Bacillati</taxon>
        <taxon>Bacillota</taxon>
        <taxon>Bacilli</taxon>
        <taxon>Bacillales</taxon>
        <taxon>Bacillaceae</taxon>
        <taxon>Lysinibacillus</taxon>
    </lineage>
</organism>
<evidence type="ECO:0000256" key="1">
    <source>
        <dbReference type="SAM" id="Phobius"/>
    </source>
</evidence>
<dbReference type="RefSeq" id="WP_126293730.1">
    <property type="nucleotide sequence ID" value="NZ_RXNR01000014.1"/>
</dbReference>
<feature type="transmembrane region" description="Helical" evidence="1">
    <location>
        <begin position="85"/>
        <end position="104"/>
    </location>
</feature>
<keyword evidence="1" id="KW-0472">Membrane</keyword>
<comment type="caution">
    <text evidence="2">The sequence shown here is derived from an EMBL/GenBank/DDBJ whole genome shotgun (WGS) entry which is preliminary data.</text>
</comment>
<reference evidence="2 3" key="1">
    <citation type="submission" date="2018-12" db="EMBL/GenBank/DDBJ databases">
        <authorList>
            <person name="Yu L."/>
        </authorList>
    </citation>
    <scope>NUCLEOTIDE SEQUENCE [LARGE SCALE GENOMIC DNA]</scope>
    <source>
        <strain evidence="2 3">S5H2222</strain>
    </source>
</reference>
<evidence type="ECO:0000313" key="3">
    <source>
        <dbReference type="Proteomes" id="UP000276349"/>
    </source>
</evidence>
<feature type="transmembrane region" description="Helical" evidence="1">
    <location>
        <begin position="183"/>
        <end position="205"/>
    </location>
</feature>
<dbReference type="OrthoDB" id="2841019at2"/>
<sequence>MVREIFDIYNRNWSQILIWSFFIILPVTIISFLSMIYVNMSEEAIAPEYFSVFLIILNFIICIPPFMKMVIAYKQDHDINPIEGIIYFIKQFGILFIFTTIFYFVAVIGIYFLFIPTILALVFLLVFPFFSEGRNVKEVCIKTIHAIVRENISLIGELVIIFSINIGCWVVLTLFLSQYDNNILAFIIIRVLLNALVFPFIYIYLTLRFRKELSNPLIDN</sequence>
<dbReference type="AlphaFoldDB" id="A0A3S0JQR8"/>
<gene>
    <name evidence="2" type="ORF">EKG35_07010</name>
</gene>
<keyword evidence="3" id="KW-1185">Reference proteome</keyword>
<evidence type="ECO:0008006" key="4">
    <source>
        <dbReference type="Google" id="ProtNLM"/>
    </source>
</evidence>
<dbReference type="Proteomes" id="UP000276349">
    <property type="component" value="Unassembled WGS sequence"/>
</dbReference>
<name>A0A3S0JQR8_9BACI</name>
<accession>A0A3S0JQR8</accession>